<accession>A0A1J5R3M3</accession>
<sequence length="339" mass="34931">MPNLAEWNLIERNLVSTTLAVVLLSACSPYVYNREITSFANGVGTVVSIHQTGEQTIANQIAQQQQAAHVAAKDRLDLLPGCDSVDPSGNPPKLADCAVAKFGDKQRPQPPPVQAHLASDEPLFAALKAYAAALAAVSNAADDTTLAQATQGLTSAAGGLTGAVAKLVPTAPNSTLVTSAGSLLGQGIALYLDSRRYAVLRAIVPVVDPSIATLGQTVEADLRLIRAHQIAQLQKGLHADVAPLQAETVSTLDRSDYQTKLAALQTKVAVFNQARAADPREIANAMVSAHHQLAAALQGDSGQIVPILTAVSSFSTAADQMKAAVDAAAGATGTVAATK</sequence>
<organism evidence="1">
    <name type="scientific">mine drainage metagenome</name>
    <dbReference type="NCBI Taxonomy" id="410659"/>
    <lineage>
        <taxon>unclassified sequences</taxon>
        <taxon>metagenomes</taxon>
        <taxon>ecological metagenomes</taxon>
    </lineage>
</organism>
<reference evidence="1" key="1">
    <citation type="submission" date="2016-10" db="EMBL/GenBank/DDBJ databases">
        <title>Sequence of Gallionella enrichment culture.</title>
        <authorList>
            <person name="Poehlein A."/>
            <person name="Muehling M."/>
            <person name="Daniel R."/>
        </authorList>
    </citation>
    <scope>NUCLEOTIDE SEQUENCE</scope>
</reference>
<evidence type="ECO:0000313" key="1">
    <source>
        <dbReference type="EMBL" id="OIQ90050.1"/>
    </source>
</evidence>
<dbReference type="EMBL" id="MLJW01000306">
    <property type="protein sequence ID" value="OIQ90050.1"/>
    <property type="molecule type" value="Genomic_DNA"/>
</dbReference>
<gene>
    <name evidence="1" type="ORF">GALL_280490</name>
</gene>
<protein>
    <submittedName>
        <fullName evidence="1">Uncharacterized protein</fullName>
    </submittedName>
</protein>
<proteinExistence type="predicted"/>
<name>A0A1J5R3M3_9ZZZZ</name>
<comment type="caution">
    <text evidence="1">The sequence shown here is derived from an EMBL/GenBank/DDBJ whole genome shotgun (WGS) entry which is preliminary data.</text>
</comment>
<dbReference type="AlphaFoldDB" id="A0A1J5R3M3"/>